<feature type="region of interest" description="Disordered" evidence="1">
    <location>
        <begin position="762"/>
        <end position="791"/>
    </location>
</feature>
<feature type="domain" description="DUF4806" evidence="2">
    <location>
        <begin position="1026"/>
        <end position="1102"/>
    </location>
</feature>
<feature type="region of interest" description="Disordered" evidence="1">
    <location>
        <begin position="68"/>
        <end position="91"/>
    </location>
</feature>
<organism evidence="3 4">
    <name type="scientific">Aphis craccivora</name>
    <name type="common">Cowpea aphid</name>
    <dbReference type="NCBI Taxonomy" id="307492"/>
    <lineage>
        <taxon>Eukaryota</taxon>
        <taxon>Metazoa</taxon>
        <taxon>Ecdysozoa</taxon>
        <taxon>Arthropoda</taxon>
        <taxon>Hexapoda</taxon>
        <taxon>Insecta</taxon>
        <taxon>Pterygota</taxon>
        <taxon>Neoptera</taxon>
        <taxon>Paraneoptera</taxon>
        <taxon>Hemiptera</taxon>
        <taxon>Sternorrhyncha</taxon>
        <taxon>Aphidomorpha</taxon>
        <taxon>Aphidoidea</taxon>
        <taxon>Aphididae</taxon>
        <taxon>Aphidini</taxon>
        <taxon>Aphis</taxon>
        <taxon>Aphis</taxon>
    </lineage>
</organism>
<protein>
    <submittedName>
        <fullName evidence="3">DUF4806 domain-containing protein</fullName>
    </submittedName>
</protein>
<dbReference type="Pfam" id="PF16064">
    <property type="entry name" value="DUF4806"/>
    <property type="match status" value="1"/>
</dbReference>
<feature type="compositionally biased region" description="Polar residues" evidence="1">
    <location>
        <begin position="82"/>
        <end position="91"/>
    </location>
</feature>
<reference evidence="3 4" key="1">
    <citation type="submission" date="2019-08" db="EMBL/GenBank/DDBJ databases">
        <title>Whole genome of Aphis craccivora.</title>
        <authorList>
            <person name="Voronova N.V."/>
            <person name="Shulinski R.S."/>
            <person name="Bandarenka Y.V."/>
            <person name="Zhorov D.G."/>
            <person name="Warner D."/>
        </authorList>
    </citation>
    <scope>NUCLEOTIDE SEQUENCE [LARGE SCALE GENOMIC DNA]</scope>
    <source>
        <strain evidence="3">180601</strain>
        <tissue evidence="3">Whole Body</tissue>
    </source>
</reference>
<dbReference type="PANTHER" id="PTHR33053">
    <property type="entry name" value="PROTEIN, PUTATIVE-RELATED"/>
    <property type="match status" value="1"/>
</dbReference>
<gene>
    <name evidence="3" type="ORF">FWK35_00028249</name>
</gene>
<name>A0A6G0WKD1_APHCR</name>
<evidence type="ECO:0000313" key="3">
    <source>
        <dbReference type="EMBL" id="KAF0727728.1"/>
    </source>
</evidence>
<sequence length="1148" mass="131659">KMIKSKRTRNRKIKEERDLVNNLFLLDQEIESDTSLVNSSQSFHLNRSQESNISVLTSEKSNLRQSPDLALTDHQPHPNLLPSISTVDDTPKTQTIDNGNSLALDTTTLPNFDDGLAHWAVNHNVPMTTVNSLLSLLRTHKCFSSLPKDSRTLLHTSKYDYTLRTVEPGLYYHFGIAKGIFQNYDVNEDDFSIKIAIGIDGLPLSKSSGSQFWPILAYIINKNKKPKVFPVGIYHGYTKPNDSDDYLLDFVNEAVNLSLNGILIKNKKINVIFHVFCCDAPAKSFILKTKGHSGFSSCSRCKIEGEYINNRVCFPYNSNKSALRTDAEYRNCVDEDFHTSTSPSILNRIPNLDISKSFVLDYMHLVTLGVMRKLISFWVIRGPANVRLPGRKINEITKLLLEIKPNVPLEFSRKPREVQDICRWKATELRLFLIYLGPFILNDILSTDCLNNFMALNVAMIILLSPDKVQYTEYAQKLLDYFVMTFDKIYGSFNVSHNIHGLLHIASDYNHYGPLDQCSCFPFENHMKEIKTALRKSEKPLQQFICRYKEKCHVNNQSYNKINKKFTLKQPHNNGPLYEHLNHQQYYKIIFDNFTLKTNNIKDCYILTHCGQIVKCVNIIHANINSDPVILGQCFLNKIPAYTKPICSSILNIYKVDNLIMGDLKVWNIIDIKYKMMLSLNMWYVIHFKKDNTVDVVPNCWYKNGLCAWPIKNSNIKKIVQKKEPPNKKDFKWHIARKLGSCYDTYEAAKYKARIAQESSDLSGTENLKDRKVRAKKIDNSPSPEQKKIAIKSPPGIFLNKELVSDSESKDDSDLDPDFTLHIDSSPICQIFSNDNNENVHIVYSPNIKSFPKTNTLSDSKLLKSQKKCLSYTQPTKASNSKDLFASFKTSEMETLSKSQCDIPSKRKLFDDFQEALELSDFSEKSCFEQQNPDDFSSALTLKTSSSTASNQGLTLSNRKTGIEPTMSLAEFQKYVVNTLSTIKYDLNCCVSTNQQINANMNTLLEILNKNAVTSDDGFNDYDLNDIFPIESLDALQEFEFKLQRNENNFKTIMIRKLSLLVTNKSVGDSVRRVLSRMFDDKVLENYSTYGFKKKLRFSSLYSYQLLFDVLRTNIKYKTVPEKDIDNDIGTWLAHAHFRRVKKLNKSI</sequence>
<dbReference type="OrthoDB" id="10015795at2759"/>
<dbReference type="AlphaFoldDB" id="A0A6G0WKD1"/>
<evidence type="ECO:0000259" key="2">
    <source>
        <dbReference type="Pfam" id="PF16064"/>
    </source>
</evidence>
<proteinExistence type="predicted"/>
<dbReference type="EMBL" id="VUJU01008646">
    <property type="protein sequence ID" value="KAF0727728.1"/>
    <property type="molecule type" value="Genomic_DNA"/>
</dbReference>
<dbReference type="PANTHER" id="PTHR33053:SF9">
    <property type="entry name" value="AGAP000105-PA"/>
    <property type="match status" value="1"/>
</dbReference>
<evidence type="ECO:0000313" key="4">
    <source>
        <dbReference type="Proteomes" id="UP000478052"/>
    </source>
</evidence>
<comment type="caution">
    <text evidence="3">The sequence shown here is derived from an EMBL/GenBank/DDBJ whole genome shotgun (WGS) entry which is preliminary data.</text>
</comment>
<keyword evidence="4" id="KW-1185">Reference proteome</keyword>
<accession>A0A6G0WKD1</accession>
<evidence type="ECO:0000256" key="1">
    <source>
        <dbReference type="SAM" id="MobiDB-lite"/>
    </source>
</evidence>
<dbReference type="InterPro" id="IPR032071">
    <property type="entry name" value="DUF4806"/>
</dbReference>
<dbReference type="Proteomes" id="UP000478052">
    <property type="component" value="Unassembled WGS sequence"/>
</dbReference>
<feature type="non-terminal residue" evidence="3">
    <location>
        <position position="1"/>
    </location>
</feature>